<evidence type="ECO:0000256" key="4">
    <source>
        <dbReference type="ARBA" id="ARBA00022827"/>
    </source>
</evidence>
<organism evidence="9">
    <name type="scientific">Spironucleus salmonicida</name>
    <dbReference type="NCBI Taxonomy" id="348837"/>
    <lineage>
        <taxon>Eukaryota</taxon>
        <taxon>Metamonada</taxon>
        <taxon>Diplomonadida</taxon>
        <taxon>Hexamitidae</taxon>
        <taxon>Hexamitinae</taxon>
        <taxon>Spironucleus</taxon>
    </lineage>
</organism>
<protein>
    <submittedName>
        <fullName evidence="9">NADH oxidase</fullName>
    </submittedName>
</protein>
<dbReference type="OrthoDB" id="432169at2759"/>
<feature type="domain" description="Pyridine nucleotide-disulphide oxidoreductase dimerisation" evidence="7">
    <location>
        <begin position="338"/>
        <end position="413"/>
    </location>
</feature>
<evidence type="ECO:0000313" key="11">
    <source>
        <dbReference type="Proteomes" id="UP000018208"/>
    </source>
</evidence>
<dbReference type="InterPro" id="IPR036188">
    <property type="entry name" value="FAD/NAD-bd_sf"/>
</dbReference>
<keyword evidence="3" id="KW-0285">Flavoprotein</keyword>
<proteinExistence type="inferred from homology"/>
<dbReference type="GO" id="GO:0016491">
    <property type="term" value="F:oxidoreductase activity"/>
    <property type="evidence" value="ECO:0007669"/>
    <property type="project" value="UniProtKB-KW"/>
</dbReference>
<dbReference type="EMBL" id="KI546089">
    <property type="protein sequence ID" value="EST45712.1"/>
    <property type="molecule type" value="Genomic_DNA"/>
</dbReference>
<reference evidence="10" key="2">
    <citation type="submission" date="2020-12" db="EMBL/GenBank/DDBJ databases">
        <title>New Spironucleus salmonicida genome in near-complete chromosomes.</title>
        <authorList>
            <person name="Xu F."/>
            <person name="Kurt Z."/>
            <person name="Jimenez-Gonzalez A."/>
            <person name="Astvaldsson A."/>
            <person name="Andersson J.O."/>
            <person name="Svard S.G."/>
        </authorList>
    </citation>
    <scope>NUCLEOTIDE SEQUENCE</scope>
    <source>
        <strain evidence="10">ATCC 50377</strain>
    </source>
</reference>
<keyword evidence="4" id="KW-0274">FAD</keyword>
<dbReference type="InterPro" id="IPR004099">
    <property type="entry name" value="Pyr_nucl-diS_OxRdtase_dimer"/>
</dbReference>
<dbReference type="Pfam" id="PF02852">
    <property type="entry name" value="Pyr_redox_dim"/>
    <property type="match status" value="1"/>
</dbReference>
<evidence type="ECO:0000313" key="9">
    <source>
        <dbReference type="EMBL" id="EST45712.1"/>
    </source>
</evidence>
<dbReference type="VEuPathDB" id="GiardiaDB:SS50377_22128"/>
<evidence type="ECO:0000259" key="8">
    <source>
        <dbReference type="Pfam" id="PF07992"/>
    </source>
</evidence>
<sequence>MKRVIIIGGSVSGVTCALTLIANDKNLDITIIESSSYIAKQTSSAQSLISKQCELSQTFFTTKQIVEEQNIKILLKTCIISINQEAKLIATNDCNLPYDYLVIATGTKNTHTFDSQRFIPFNTVEGLQKLQNFEQQSVAIIGGGISGVEIASAFAERKVKTLLITDKEKLCTSNFDIEFSNQIEKLLKINKVEVVLNQKVTKIVDVQNHVEIITTKEKYEVDCYINCTGITPNVDFLKDIVKRNDEGAIIVDKTQCTSVPKIYAIGDCATVYSNLIKQDIFAPSAQLASKSAISCACTILGKPLPMQGTQNTKCLNLFGYYFCATGNPLHILSAPSAKRVKISDNHRAEFMPSFEVVSMQLTYDEESRAIYGSQIFSKHDISSYINALSLAIQRNLKIEQMLVMDFFFQPYFGKPWHMINLACMATIGLPPFEQYKIRNEGQEEIQ</sequence>
<evidence type="ECO:0000256" key="3">
    <source>
        <dbReference type="ARBA" id="ARBA00022630"/>
    </source>
</evidence>
<keyword evidence="6" id="KW-0676">Redox-active center</keyword>
<dbReference type="PRINTS" id="PR00368">
    <property type="entry name" value="FADPNR"/>
</dbReference>
<dbReference type="EMBL" id="AUWU02000002">
    <property type="protein sequence ID" value="KAH0576564.1"/>
    <property type="molecule type" value="Genomic_DNA"/>
</dbReference>
<gene>
    <name evidence="9" type="ORF">SS50377_14284</name>
    <name evidence="10" type="ORF">SS50377_22128</name>
</gene>
<keyword evidence="11" id="KW-1185">Reference proteome</keyword>
<name>V6LLZ7_9EUKA</name>
<feature type="domain" description="FAD/NAD(P)-binding" evidence="8">
    <location>
        <begin position="3"/>
        <end position="273"/>
    </location>
</feature>
<evidence type="ECO:0000256" key="1">
    <source>
        <dbReference type="ARBA" id="ARBA00001974"/>
    </source>
</evidence>
<evidence type="ECO:0000256" key="5">
    <source>
        <dbReference type="ARBA" id="ARBA00023002"/>
    </source>
</evidence>
<dbReference type="PANTHER" id="PTHR43429:SF1">
    <property type="entry name" value="NAD(P)H SULFUR OXIDOREDUCTASE (COA-DEPENDENT)"/>
    <property type="match status" value="1"/>
</dbReference>
<dbReference type="Proteomes" id="UP000018208">
    <property type="component" value="Unassembled WGS sequence"/>
</dbReference>
<evidence type="ECO:0000256" key="2">
    <source>
        <dbReference type="ARBA" id="ARBA00009130"/>
    </source>
</evidence>
<dbReference type="AlphaFoldDB" id="V6LLZ7"/>
<keyword evidence="5" id="KW-0560">Oxidoreductase</keyword>
<reference evidence="9 10" key="1">
    <citation type="journal article" date="2014" name="PLoS Genet.">
        <title>The Genome of Spironucleus salmonicida Highlights a Fish Pathogen Adapted to Fluctuating Environments.</title>
        <authorList>
            <person name="Xu F."/>
            <person name="Jerlstrom-Hultqvist J."/>
            <person name="Einarsson E."/>
            <person name="Astvaldsson A."/>
            <person name="Svard S.G."/>
            <person name="Andersson J.O."/>
        </authorList>
    </citation>
    <scope>NUCLEOTIDE SEQUENCE</scope>
    <source>
        <strain evidence="10">ATCC 50377</strain>
    </source>
</reference>
<evidence type="ECO:0000259" key="7">
    <source>
        <dbReference type="Pfam" id="PF02852"/>
    </source>
</evidence>
<dbReference type="SUPFAM" id="SSF55424">
    <property type="entry name" value="FAD/NAD-linked reductases, dimerisation (C-terminal) domain"/>
    <property type="match status" value="1"/>
</dbReference>
<dbReference type="Gene3D" id="3.50.50.60">
    <property type="entry name" value="FAD/NAD(P)-binding domain"/>
    <property type="match status" value="2"/>
</dbReference>
<dbReference type="Gene3D" id="3.30.390.30">
    <property type="match status" value="1"/>
</dbReference>
<dbReference type="Pfam" id="PF07992">
    <property type="entry name" value="Pyr_redox_2"/>
    <property type="match status" value="1"/>
</dbReference>
<dbReference type="PANTHER" id="PTHR43429">
    <property type="entry name" value="PYRIDINE NUCLEOTIDE-DISULFIDE OXIDOREDUCTASE DOMAIN-CONTAINING"/>
    <property type="match status" value="1"/>
</dbReference>
<dbReference type="InterPro" id="IPR050260">
    <property type="entry name" value="FAD-bd_OxRdtase"/>
</dbReference>
<dbReference type="InterPro" id="IPR016156">
    <property type="entry name" value="FAD/NAD-linked_Rdtase_dimer_sf"/>
</dbReference>
<evidence type="ECO:0000256" key="6">
    <source>
        <dbReference type="ARBA" id="ARBA00023284"/>
    </source>
</evidence>
<dbReference type="InterPro" id="IPR023753">
    <property type="entry name" value="FAD/NAD-binding_dom"/>
</dbReference>
<comment type="cofactor">
    <cofactor evidence="1">
        <name>FAD</name>
        <dbReference type="ChEBI" id="CHEBI:57692"/>
    </cofactor>
</comment>
<dbReference type="SUPFAM" id="SSF51905">
    <property type="entry name" value="FAD/NAD(P)-binding domain"/>
    <property type="match status" value="1"/>
</dbReference>
<dbReference type="PRINTS" id="PR00469">
    <property type="entry name" value="PNDRDTASEII"/>
</dbReference>
<comment type="similarity">
    <text evidence="2">Belongs to the class-III pyridine nucleotide-disulfide oxidoreductase family.</text>
</comment>
<evidence type="ECO:0000313" key="10">
    <source>
        <dbReference type="EMBL" id="KAH0576564.1"/>
    </source>
</evidence>
<accession>V6LLZ7</accession>